<dbReference type="EMBL" id="LS483447">
    <property type="protein sequence ID" value="SQH72663.1"/>
    <property type="molecule type" value="Genomic_DNA"/>
</dbReference>
<gene>
    <name evidence="2" type="ORF">NCTC12858_00489</name>
</gene>
<organism evidence="2 3">
    <name type="scientific">Porphyromonas crevioricanis</name>
    <dbReference type="NCBI Taxonomy" id="393921"/>
    <lineage>
        <taxon>Bacteria</taxon>
        <taxon>Pseudomonadati</taxon>
        <taxon>Bacteroidota</taxon>
        <taxon>Bacteroidia</taxon>
        <taxon>Bacteroidales</taxon>
        <taxon>Porphyromonadaceae</taxon>
        <taxon>Porphyromonas</taxon>
    </lineage>
</organism>
<name>A0A2X4PLI5_9PORP</name>
<reference evidence="2 3" key="1">
    <citation type="submission" date="2018-06" db="EMBL/GenBank/DDBJ databases">
        <authorList>
            <consortium name="Pathogen Informatics"/>
            <person name="Doyle S."/>
        </authorList>
    </citation>
    <scope>NUCLEOTIDE SEQUENCE [LARGE SCALE GENOMIC DNA]</scope>
    <source>
        <strain evidence="2 3">NCTC12858</strain>
    </source>
</reference>
<feature type="region of interest" description="Disordered" evidence="1">
    <location>
        <begin position="28"/>
        <end position="48"/>
    </location>
</feature>
<dbReference type="Proteomes" id="UP000249300">
    <property type="component" value="Chromosome 1"/>
</dbReference>
<dbReference type="AlphaFoldDB" id="A0A2X4PLI5"/>
<protein>
    <submittedName>
        <fullName evidence="2">Uncharacterized protein</fullName>
    </submittedName>
</protein>
<sequence>MLCFKPCLRPKSLSMSYSFGLFSTKGGLAKQGGREGIRPPEYKKSCGGDSSLPLQDLTLMGKQTALVPLPEMKTTLGGGRLGFAGCGSLAWWANSQSLAKRLCLLATHQW</sequence>
<accession>A0A2X4PLI5</accession>
<dbReference type="KEGG" id="pcre:NCTC12858_00489"/>
<evidence type="ECO:0000313" key="3">
    <source>
        <dbReference type="Proteomes" id="UP000249300"/>
    </source>
</evidence>
<feature type="compositionally biased region" description="Basic and acidic residues" evidence="1">
    <location>
        <begin position="32"/>
        <end position="46"/>
    </location>
</feature>
<keyword evidence="3" id="KW-1185">Reference proteome</keyword>
<evidence type="ECO:0000313" key="2">
    <source>
        <dbReference type="EMBL" id="SQH72663.1"/>
    </source>
</evidence>
<proteinExistence type="predicted"/>
<evidence type="ECO:0000256" key="1">
    <source>
        <dbReference type="SAM" id="MobiDB-lite"/>
    </source>
</evidence>